<reference evidence="4 5" key="1">
    <citation type="submission" date="2019-02" db="EMBL/GenBank/DDBJ databases">
        <title>Deep-cultivation of Planctomycetes and their phenomic and genomic characterization uncovers novel biology.</title>
        <authorList>
            <person name="Wiegand S."/>
            <person name="Jogler M."/>
            <person name="Boedeker C."/>
            <person name="Pinto D."/>
            <person name="Vollmers J."/>
            <person name="Rivas-Marin E."/>
            <person name="Kohn T."/>
            <person name="Peeters S.H."/>
            <person name="Heuer A."/>
            <person name="Rast P."/>
            <person name="Oberbeckmann S."/>
            <person name="Bunk B."/>
            <person name="Jeske O."/>
            <person name="Meyerdierks A."/>
            <person name="Storesund J.E."/>
            <person name="Kallscheuer N."/>
            <person name="Luecker S."/>
            <person name="Lage O.M."/>
            <person name="Pohl T."/>
            <person name="Merkel B.J."/>
            <person name="Hornburger P."/>
            <person name="Mueller R.-W."/>
            <person name="Bruemmer F."/>
            <person name="Labrenz M."/>
            <person name="Spormann A.M."/>
            <person name="Op Den Camp H."/>
            <person name="Overmann J."/>
            <person name="Amann R."/>
            <person name="Jetten M.S.M."/>
            <person name="Mascher T."/>
            <person name="Medema M.H."/>
            <person name="Devos D.P."/>
            <person name="Kaster A.-K."/>
            <person name="Ovreas L."/>
            <person name="Rohde M."/>
            <person name="Galperin M.Y."/>
            <person name="Jogler C."/>
        </authorList>
    </citation>
    <scope>NUCLEOTIDE SEQUENCE [LARGE SCALE GENOMIC DNA]</scope>
    <source>
        <strain evidence="4 5">CA13</strain>
    </source>
</reference>
<organism evidence="4 5">
    <name type="scientific">Novipirellula herctigrandis</name>
    <dbReference type="NCBI Taxonomy" id="2527986"/>
    <lineage>
        <taxon>Bacteria</taxon>
        <taxon>Pseudomonadati</taxon>
        <taxon>Planctomycetota</taxon>
        <taxon>Planctomycetia</taxon>
        <taxon>Pirellulales</taxon>
        <taxon>Pirellulaceae</taxon>
        <taxon>Novipirellula</taxon>
    </lineage>
</organism>
<dbReference type="RefSeq" id="WP_146398968.1">
    <property type="nucleotide sequence ID" value="NZ_SJPJ01000001.1"/>
</dbReference>
<proteinExistence type="inferred from homology"/>
<protein>
    <submittedName>
        <fullName evidence="4">6-phosphogluconolactonase</fullName>
        <ecNumber evidence="4">3.1.1.31</ecNumber>
    </submittedName>
</protein>
<comment type="caution">
    <text evidence="4">The sequence shown here is derived from an EMBL/GenBank/DDBJ whole genome shotgun (WGS) entry which is preliminary data.</text>
</comment>
<keyword evidence="5" id="KW-1185">Reference proteome</keyword>
<dbReference type="Pfam" id="PF10282">
    <property type="entry name" value="Lactonase"/>
    <property type="match status" value="1"/>
</dbReference>
<sequence precursor="true">MLTLNQSFSRVTFLLCLFFLLTGNQRAALSNDTAVVDVWIGTSSAKPSKGIYHCSLDTATGKLTESELVAEINGPGFLALHPNGNVLYAVGKLNGTPSVVAYRIEQGAKLALLNSLPIGDGDAAHVSVDSKGKMLLTAQYGSGSTAAFSLNQDGSLKERTALMKHEGGSQIVANRQARPHAHWTGFSPDEQFAFVPDLGLDKVVIYKVDTDTGTLSPHGFGQAPLGGGPRHMKFHNNGKWIYVLNELDLSVTVFDYDAERGTMMPKQTIPTVSKSLLAKELFKSSSEIRVHPSGKFVYAANRGHDTITAMSVDPATGELSVIELENIRGATPRNFNIDPTGKWVVAAGQDSHTLACFAIEQGTGELTYNQSIVRTPAPICVLFGNK</sequence>
<dbReference type="GO" id="GO:0017057">
    <property type="term" value="F:6-phosphogluconolactonase activity"/>
    <property type="evidence" value="ECO:0007669"/>
    <property type="project" value="UniProtKB-EC"/>
</dbReference>
<dbReference type="OrthoDB" id="9790815at2"/>
<evidence type="ECO:0000313" key="5">
    <source>
        <dbReference type="Proteomes" id="UP000315010"/>
    </source>
</evidence>
<gene>
    <name evidence="4" type="primary">pgl_2</name>
    <name evidence="4" type="ORF">CA13_39150</name>
</gene>
<dbReference type="PANTHER" id="PTHR30344:SF1">
    <property type="entry name" value="6-PHOSPHOGLUCONOLACTONASE"/>
    <property type="match status" value="1"/>
</dbReference>
<feature type="signal peptide" evidence="3">
    <location>
        <begin position="1"/>
        <end position="27"/>
    </location>
</feature>
<dbReference type="SUPFAM" id="SSF51004">
    <property type="entry name" value="C-terminal (heme d1) domain of cytochrome cd1-nitrite reductase"/>
    <property type="match status" value="1"/>
</dbReference>
<evidence type="ECO:0000256" key="2">
    <source>
        <dbReference type="ARBA" id="ARBA00022526"/>
    </source>
</evidence>
<dbReference type="Gene3D" id="2.130.10.10">
    <property type="entry name" value="YVTN repeat-like/Quinoprotein amine dehydrogenase"/>
    <property type="match status" value="1"/>
</dbReference>
<dbReference type="GO" id="GO:0005829">
    <property type="term" value="C:cytosol"/>
    <property type="evidence" value="ECO:0007669"/>
    <property type="project" value="TreeGrafter"/>
</dbReference>
<dbReference type="PANTHER" id="PTHR30344">
    <property type="entry name" value="6-PHOSPHOGLUCONOLACTONASE-RELATED"/>
    <property type="match status" value="1"/>
</dbReference>
<dbReference type="InterPro" id="IPR015943">
    <property type="entry name" value="WD40/YVTN_repeat-like_dom_sf"/>
</dbReference>
<dbReference type="InterPro" id="IPR011048">
    <property type="entry name" value="Haem_d1_sf"/>
</dbReference>
<keyword evidence="2" id="KW-0119">Carbohydrate metabolism</keyword>
<keyword evidence="4" id="KW-0378">Hydrolase</keyword>
<dbReference type="AlphaFoldDB" id="A0A5C5Z549"/>
<dbReference type="EC" id="3.1.1.31" evidence="4"/>
<evidence type="ECO:0000256" key="3">
    <source>
        <dbReference type="SAM" id="SignalP"/>
    </source>
</evidence>
<accession>A0A5C5Z549</accession>
<keyword evidence="2" id="KW-0313">Glucose metabolism</keyword>
<dbReference type="Proteomes" id="UP000315010">
    <property type="component" value="Unassembled WGS sequence"/>
</dbReference>
<dbReference type="GO" id="GO:0006006">
    <property type="term" value="P:glucose metabolic process"/>
    <property type="evidence" value="ECO:0007669"/>
    <property type="project" value="UniProtKB-KW"/>
</dbReference>
<evidence type="ECO:0000256" key="1">
    <source>
        <dbReference type="ARBA" id="ARBA00005564"/>
    </source>
</evidence>
<feature type="chain" id="PRO_5022962217" evidence="3">
    <location>
        <begin position="28"/>
        <end position="386"/>
    </location>
</feature>
<comment type="similarity">
    <text evidence="1">Belongs to the cycloisomerase 2 family.</text>
</comment>
<dbReference type="EMBL" id="SJPJ01000001">
    <property type="protein sequence ID" value="TWT82452.1"/>
    <property type="molecule type" value="Genomic_DNA"/>
</dbReference>
<evidence type="ECO:0000313" key="4">
    <source>
        <dbReference type="EMBL" id="TWT82452.1"/>
    </source>
</evidence>
<name>A0A5C5Z549_9BACT</name>
<keyword evidence="3" id="KW-0732">Signal</keyword>
<dbReference type="InterPro" id="IPR019405">
    <property type="entry name" value="Lactonase_7-beta_prop"/>
</dbReference>
<dbReference type="InterPro" id="IPR050282">
    <property type="entry name" value="Cycloisomerase_2"/>
</dbReference>